<dbReference type="GO" id="GO:0006412">
    <property type="term" value="P:translation"/>
    <property type="evidence" value="ECO:0007669"/>
    <property type="project" value="InterPro"/>
</dbReference>
<dbReference type="Pfam" id="PF00177">
    <property type="entry name" value="Ribosomal_S7"/>
    <property type="match status" value="1"/>
</dbReference>
<dbReference type="NCBIfam" id="TIGR01028">
    <property type="entry name" value="uS7_euk_arch"/>
    <property type="match status" value="1"/>
</dbReference>
<dbReference type="PANTHER" id="PTHR11205">
    <property type="entry name" value="RIBOSOMAL PROTEIN S7"/>
    <property type="match status" value="1"/>
</dbReference>
<gene>
    <name evidence="5" type="primary">RS5</name>
    <name evidence="5" type="ORF">ECANGB1_1132</name>
</gene>
<dbReference type="EMBL" id="LWDP01000032">
    <property type="protein sequence ID" value="ORD94112.1"/>
    <property type="molecule type" value="Genomic_DNA"/>
</dbReference>
<evidence type="ECO:0000313" key="5">
    <source>
        <dbReference type="EMBL" id="ORD94112.1"/>
    </source>
</evidence>
<keyword evidence="2" id="KW-0689">Ribosomal protein</keyword>
<feature type="domain" description="Small ribosomal subunit protein uS7" evidence="4">
    <location>
        <begin position="52"/>
        <end position="195"/>
    </location>
</feature>
<dbReference type="InterPro" id="IPR023798">
    <property type="entry name" value="Ribosomal_uS7_dom"/>
</dbReference>
<dbReference type="GO" id="GO:0003735">
    <property type="term" value="F:structural constituent of ribosome"/>
    <property type="evidence" value="ECO:0007669"/>
    <property type="project" value="EnsemblFungi"/>
</dbReference>
<dbReference type="VEuPathDB" id="MicrosporidiaDB:ECANGB1_1132"/>
<dbReference type="Proteomes" id="UP000192639">
    <property type="component" value="Unassembled WGS sequence"/>
</dbReference>
<dbReference type="GO" id="GO:0022627">
    <property type="term" value="C:cytosolic small ribosomal subunit"/>
    <property type="evidence" value="ECO:0007669"/>
    <property type="project" value="EnsemblFungi"/>
</dbReference>
<comment type="caution">
    <text evidence="5">The sequence shown here is derived from an EMBL/GenBank/DDBJ whole genome shotgun (WGS) entry which is preliminary data.</text>
</comment>
<evidence type="ECO:0000259" key="4">
    <source>
        <dbReference type="Pfam" id="PF00177"/>
    </source>
</evidence>
<dbReference type="InterPro" id="IPR036823">
    <property type="entry name" value="Ribosomal_uS7_dom_sf"/>
</dbReference>
<protein>
    <submittedName>
        <fullName evidence="5">RS5</fullName>
    </submittedName>
</protein>
<dbReference type="AlphaFoldDB" id="A0A1Y1S6T8"/>
<keyword evidence="3" id="KW-0687">Ribonucleoprotein</keyword>
<evidence type="ECO:0000256" key="1">
    <source>
        <dbReference type="ARBA" id="ARBA00007151"/>
    </source>
</evidence>
<dbReference type="OrthoDB" id="10264639at2759"/>
<name>A0A1Y1S6T8_9MICR</name>
<sequence length="195" mass="21818">MDTVEKQNGMKLFYKYTFEDVKVNDESLKAHINIAKVCIVPHTATKDDLGHFGKNNTSIVERFVAHLMQHGRNSGKKRLAIKLFKKACEIMEKRGVNPIQALVDAVINAGPREISARVGKGGAMKRTSVDVSPFKRVNKALQFLSDGIRSSAFNNKKQNMPEIMANEIMNAAANQQTSYAVKKKEEVERIAKSNR</sequence>
<comment type="similarity">
    <text evidence="1">Belongs to the universal ribosomal protein uS7 family.</text>
</comment>
<dbReference type="SUPFAM" id="SSF47973">
    <property type="entry name" value="Ribosomal protein S7"/>
    <property type="match status" value="1"/>
</dbReference>
<evidence type="ECO:0000256" key="2">
    <source>
        <dbReference type="ARBA" id="ARBA00022980"/>
    </source>
</evidence>
<accession>A0A1Y1S6T8</accession>
<proteinExistence type="inferred from homology"/>
<dbReference type="GO" id="GO:0030490">
    <property type="term" value="P:maturation of SSU-rRNA"/>
    <property type="evidence" value="ECO:0007669"/>
    <property type="project" value="EnsemblFungi"/>
</dbReference>
<keyword evidence="6" id="KW-1185">Reference proteome</keyword>
<evidence type="ECO:0000256" key="3">
    <source>
        <dbReference type="ARBA" id="ARBA00023274"/>
    </source>
</evidence>
<dbReference type="PIRSF" id="PIRSF002122">
    <property type="entry name" value="RPS7p_RPS7a_RPS5e_RPS7o"/>
    <property type="match status" value="1"/>
</dbReference>
<evidence type="ECO:0000313" key="6">
    <source>
        <dbReference type="Proteomes" id="UP000192639"/>
    </source>
</evidence>
<dbReference type="Gene3D" id="1.10.455.10">
    <property type="entry name" value="Ribosomal protein S7 domain"/>
    <property type="match status" value="1"/>
</dbReference>
<dbReference type="InterPro" id="IPR005716">
    <property type="entry name" value="Ribosomal_uS7_euk/arc"/>
</dbReference>
<organism evidence="5 6">
    <name type="scientific">Enterospora canceri</name>
    <dbReference type="NCBI Taxonomy" id="1081671"/>
    <lineage>
        <taxon>Eukaryota</taxon>
        <taxon>Fungi</taxon>
        <taxon>Fungi incertae sedis</taxon>
        <taxon>Microsporidia</taxon>
        <taxon>Enterocytozoonidae</taxon>
        <taxon>Enterospora</taxon>
    </lineage>
</organism>
<dbReference type="InterPro" id="IPR000235">
    <property type="entry name" value="Ribosomal_uS7"/>
</dbReference>
<dbReference type="GO" id="GO:0000054">
    <property type="term" value="P:ribosomal subunit export from nucleus"/>
    <property type="evidence" value="ECO:0007669"/>
    <property type="project" value="EnsemblFungi"/>
</dbReference>
<reference evidence="5 6" key="1">
    <citation type="journal article" date="2017" name="Environ. Microbiol.">
        <title>Decay of the glycolytic pathway and adaptation to intranuclear parasitism within Enterocytozoonidae microsporidia.</title>
        <authorList>
            <person name="Wiredu Boakye D."/>
            <person name="Jaroenlak P."/>
            <person name="Prachumwat A."/>
            <person name="Williams T.A."/>
            <person name="Bateman K.S."/>
            <person name="Itsathitphaisarn O."/>
            <person name="Sritunyalucksana K."/>
            <person name="Paszkiewicz K.H."/>
            <person name="Moore K.A."/>
            <person name="Stentiford G.D."/>
            <person name="Williams B.A."/>
        </authorList>
    </citation>
    <scope>NUCLEOTIDE SEQUENCE [LARGE SCALE GENOMIC DNA]</scope>
    <source>
        <strain evidence="5 6">GB1</strain>
    </source>
</reference>